<feature type="region of interest" description="Disordered" evidence="2">
    <location>
        <begin position="745"/>
        <end position="766"/>
    </location>
</feature>
<dbReference type="Proteomes" id="UP000234254">
    <property type="component" value="Unassembled WGS sequence"/>
</dbReference>
<dbReference type="RefSeq" id="XP_024692233.1">
    <property type="nucleotide sequence ID" value="XM_024841270.1"/>
</dbReference>
<comment type="caution">
    <text evidence="3">The sequence shown here is derived from an EMBL/GenBank/DDBJ whole genome shotgun (WGS) entry which is preliminary data.</text>
</comment>
<organism evidence="3 4">
    <name type="scientific">Aspergillus campestris (strain IBT 28561)</name>
    <dbReference type="NCBI Taxonomy" id="1392248"/>
    <lineage>
        <taxon>Eukaryota</taxon>
        <taxon>Fungi</taxon>
        <taxon>Dikarya</taxon>
        <taxon>Ascomycota</taxon>
        <taxon>Pezizomycotina</taxon>
        <taxon>Eurotiomycetes</taxon>
        <taxon>Eurotiomycetidae</taxon>
        <taxon>Eurotiales</taxon>
        <taxon>Aspergillaceae</taxon>
        <taxon>Aspergillus</taxon>
        <taxon>Aspergillus subgen. Circumdati</taxon>
    </lineage>
</organism>
<evidence type="ECO:0000313" key="4">
    <source>
        <dbReference type="Proteomes" id="UP000234254"/>
    </source>
</evidence>
<feature type="coiled-coil region" evidence="1">
    <location>
        <begin position="71"/>
        <end position="98"/>
    </location>
</feature>
<feature type="region of interest" description="Disordered" evidence="2">
    <location>
        <begin position="119"/>
        <end position="167"/>
    </location>
</feature>
<dbReference type="GeneID" id="36548794"/>
<sequence>MQSLWTRAGSAQSSTCRCVSCLSTGASGLTSRTASAASKRRLRIGNSITAFYTSIFAAAALADARAKNQRRLEWTEKIAAVKEEVDKLMDEEQRILQAISPQQLATPFRRISQIRQYSTAAARRPSERPRVQWPSNNLRRNPRRVSDSPMFSDDLEFEDGSRSGGATVEVEQESRVVTEILAENEAPIFEDADDGTGLSNHYDAFPEWLWYEPVRLKAIRKLALRQLAIRLLLRPAIAHTYEGIRMNYAQDSSVPQLKVADLLKELSHIRHRMRHLKTSREAYIDDLTKDFRLRDMDEVTRERAQLEEEMRNDTEVYLAEEMSLAEYLLRLSNNIMRSKDPDRSTALRLMLLAFYKTKQHDLCHLVMKTILPHKFPLNASLILTILTFYRKDKDLRSFDRFLNMLCGQGYPIDMYNLSYYVKEVINGIEIAVPPVQSANAVAYTVLIVSCLRFNQPERAEAYLQAARRIGYMDHFPNLNAYLAFYANRHDWDMGVQTMKRCLAFISSSTAHEEVSVEKMILLMTNLCDSCERYDVSEAIIVAAVDSGFDWRCAMEHLRIESAIDPHSRRWHVAEDASPTSLNARDKATWEKCYAFANAFGEQLNELALDEHKSSARQWQKLMGTYAQQVLDSVLAGKPAEHRNSNLAPEPSNTSQQESLLEQINIEDDRFNVDEEEFHEAKRTAEAQKEEISSLRDEVSHLKQLIYKLHQTTLNSTSIAQSASKDLEQLKAQLASTKTILPPKAAALDEAPPAPPHLSVRYIKSSS</sequence>
<accession>A0A2I1D182</accession>
<dbReference type="InterPro" id="IPR011990">
    <property type="entry name" value="TPR-like_helical_dom_sf"/>
</dbReference>
<evidence type="ECO:0000313" key="3">
    <source>
        <dbReference type="EMBL" id="PKY03639.1"/>
    </source>
</evidence>
<keyword evidence="4" id="KW-1185">Reference proteome</keyword>
<evidence type="ECO:0000256" key="2">
    <source>
        <dbReference type="SAM" id="MobiDB-lite"/>
    </source>
</evidence>
<feature type="coiled-coil region" evidence="1">
    <location>
        <begin position="289"/>
        <end position="316"/>
    </location>
</feature>
<dbReference type="EMBL" id="MSFM01000007">
    <property type="protein sequence ID" value="PKY03639.1"/>
    <property type="molecule type" value="Genomic_DNA"/>
</dbReference>
<name>A0A2I1D182_ASPC2</name>
<dbReference type="Gene3D" id="1.25.40.10">
    <property type="entry name" value="Tetratricopeptide repeat domain"/>
    <property type="match status" value="1"/>
</dbReference>
<gene>
    <name evidence="3" type="ORF">P168DRAFT_327700</name>
</gene>
<dbReference type="AlphaFoldDB" id="A0A2I1D182"/>
<keyword evidence="1" id="KW-0175">Coiled coil</keyword>
<dbReference type="VEuPathDB" id="FungiDB:P168DRAFT_327700"/>
<reference evidence="3" key="1">
    <citation type="submission" date="2016-12" db="EMBL/GenBank/DDBJ databases">
        <title>The genomes of Aspergillus section Nigri reveals drivers in fungal speciation.</title>
        <authorList>
            <consortium name="DOE Joint Genome Institute"/>
            <person name="Vesth T.C."/>
            <person name="Nybo J."/>
            <person name="Theobald S."/>
            <person name="Brandl J."/>
            <person name="Frisvad J.C."/>
            <person name="Nielsen K.F."/>
            <person name="Lyhne E.K."/>
            <person name="Kogle M.E."/>
            <person name="Kuo A."/>
            <person name="Riley R."/>
            <person name="Clum A."/>
            <person name="Nolan M."/>
            <person name="Lipzen A."/>
            <person name="Salamov A."/>
            <person name="Henrissat B."/>
            <person name="Wiebenga A."/>
            <person name="De vries R.P."/>
            <person name="Grigoriev I.V."/>
            <person name="Mortensen U.H."/>
            <person name="Andersen M.R."/>
            <person name="Baker S.E."/>
        </authorList>
    </citation>
    <scope>NUCLEOTIDE SEQUENCE</scope>
    <source>
        <strain evidence="3">IBT 28561</strain>
    </source>
</reference>
<feature type="coiled-coil region" evidence="1">
    <location>
        <begin position="677"/>
        <end position="739"/>
    </location>
</feature>
<protein>
    <submittedName>
        <fullName evidence="3">Uncharacterized protein</fullName>
    </submittedName>
</protein>
<dbReference type="OrthoDB" id="185373at2759"/>
<evidence type="ECO:0000256" key="1">
    <source>
        <dbReference type="SAM" id="Coils"/>
    </source>
</evidence>
<proteinExistence type="predicted"/>